<evidence type="ECO:0000313" key="1">
    <source>
        <dbReference type="EMBL" id="KPA93331.1"/>
    </source>
</evidence>
<name>A0A0N0E684_9PSED</name>
<protein>
    <submittedName>
        <fullName evidence="1">Uncharacterized protein</fullName>
    </submittedName>
</protein>
<dbReference type="AlphaFoldDB" id="A0A0N0E684"/>
<gene>
    <name evidence="1" type="ORF">PF66_00260</name>
</gene>
<comment type="caution">
    <text evidence="1">The sequence shown here is derived from an EMBL/GenBank/DDBJ whole genome shotgun (WGS) entry which is preliminary data.</text>
</comment>
<evidence type="ECO:0000313" key="2">
    <source>
        <dbReference type="Proteomes" id="UP000037931"/>
    </source>
</evidence>
<sequence length="33" mass="3258">MIIVGVGLAREAFAALEDAFAGKSAPTVQGAVP</sequence>
<dbReference type="Proteomes" id="UP000037931">
    <property type="component" value="Unassembled WGS sequence"/>
</dbReference>
<reference evidence="1 2" key="1">
    <citation type="journal article" date="2015" name="PLoS ONE">
        <title>Rice-Infecting Pseudomonas Genomes Are Highly Accessorized and Harbor Multiple Putative Virulence Mechanisms to Cause Sheath Brown Rot.</title>
        <authorList>
            <person name="Quibod I.L."/>
            <person name="Grande G."/>
            <person name="Oreiro E.G."/>
            <person name="Borja F.N."/>
            <person name="Dossa G.S."/>
            <person name="Mauleon R."/>
            <person name="Cruz C.V."/>
            <person name="Oliva R."/>
        </authorList>
    </citation>
    <scope>NUCLEOTIDE SEQUENCE [LARGE SCALE GENOMIC DNA]</scope>
    <source>
        <strain evidence="1 2">IRRI 6609</strain>
    </source>
</reference>
<organism evidence="1 2">
    <name type="scientific">Pseudomonas asplenii</name>
    <dbReference type="NCBI Taxonomy" id="53407"/>
    <lineage>
        <taxon>Bacteria</taxon>
        <taxon>Pseudomonadati</taxon>
        <taxon>Pseudomonadota</taxon>
        <taxon>Gammaproteobacteria</taxon>
        <taxon>Pseudomonadales</taxon>
        <taxon>Pseudomonadaceae</taxon>
        <taxon>Pseudomonas</taxon>
    </lineage>
</organism>
<dbReference type="EMBL" id="JSYZ01000001">
    <property type="protein sequence ID" value="KPA93331.1"/>
    <property type="molecule type" value="Genomic_DNA"/>
</dbReference>
<dbReference type="PATRIC" id="fig|50340.43.peg.263"/>
<accession>A0A0N0E684</accession>
<keyword evidence="2" id="KW-1185">Reference proteome</keyword>
<proteinExistence type="predicted"/>